<evidence type="ECO:0000313" key="9">
    <source>
        <dbReference type="EMBL" id="TXB60068.1"/>
    </source>
</evidence>
<keyword evidence="10" id="KW-1185">Reference proteome</keyword>
<keyword evidence="6" id="KW-0106">Calcium</keyword>
<feature type="non-terminal residue" evidence="9">
    <location>
        <position position="2683"/>
    </location>
</feature>
<dbReference type="SUPFAM" id="SSF117074">
    <property type="entry name" value="Hypothetical protein PA1324"/>
    <property type="match status" value="2"/>
</dbReference>
<dbReference type="Gene3D" id="2.60.40.10">
    <property type="entry name" value="Immunoglobulins"/>
    <property type="match status" value="2"/>
</dbReference>
<gene>
    <name evidence="9" type="ORF">FRY97_20925</name>
</gene>
<dbReference type="PANTHER" id="PTHR24273">
    <property type="entry name" value="FI04643P-RELATED"/>
    <property type="match status" value="1"/>
</dbReference>
<accession>A0A5C6RFF6</accession>
<evidence type="ECO:0000256" key="4">
    <source>
        <dbReference type="ARBA" id="ARBA00022729"/>
    </source>
</evidence>
<dbReference type="SUPFAM" id="SSF51126">
    <property type="entry name" value="Pectin lyase-like"/>
    <property type="match status" value="2"/>
</dbReference>
<evidence type="ECO:0000256" key="2">
    <source>
        <dbReference type="ARBA" id="ARBA00016512"/>
    </source>
</evidence>
<dbReference type="InterPro" id="IPR059226">
    <property type="entry name" value="Choice_anch_Q_dom"/>
</dbReference>
<proteinExistence type="predicted"/>
<evidence type="ECO:0000256" key="6">
    <source>
        <dbReference type="ARBA" id="ARBA00022837"/>
    </source>
</evidence>
<feature type="region of interest" description="Disordered" evidence="7">
    <location>
        <begin position="1782"/>
        <end position="1817"/>
    </location>
</feature>
<evidence type="ECO:0000259" key="8">
    <source>
        <dbReference type="PROSITE" id="PS50825"/>
    </source>
</evidence>
<comment type="caution">
    <text evidence="9">The sequence shown here is derived from an EMBL/GenBank/DDBJ whole genome shotgun (WGS) entry which is preliminary data.</text>
</comment>
<dbReference type="GO" id="GO:0005576">
    <property type="term" value="C:extracellular region"/>
    <property type="evidence" value="ECO:0007669"/>
    <property type="project" value="UniProtKB-SubCell"/>
</dbReference>
<dbReference type="InterPro" id="IPR018247">
    <property type="entry name" value="EF_Hand_1_Ca_BS"/>
</dbReference>
<organism evidence="9 10">
    <name type="scientific">Phaeodactylibacter luteus</name>
    <dbReference type="NCBI Taxonomy" id="1564516"/>
    <lineage>
        <taxon>Bacteria</taxon>
        <taxon>Pseudomonadati</taxon>
        <taxon>Bacteroidota</taxon>
        <taxon>Saprospiria</taxon>
        <taxon>Saprospirales</taxon>
        <taxon>Haliscomenobacteraceae</taxon>
        <taxon>Phaeodactylibacter</taxon>
    </lineage>
</organism>
<dbReference type="Pfam" id="PF18884">
    <property type="entry name" value="TSP3_bac"/>
    <property type="match status" value="3"/>
</dbReference>
<reference evidence="9 10" key="1">
    <citation type="submission" date="2019-08" db="EMBL/GenBank/DDBJ databases">
        <title>Genome of Phaeodactylibacter luteus.</title>
        <authorList>
            <person name="Bowman J.P."/>
        </authorList>
    </citation>
    <scope>NUCLEOTIDE SEQUENCE [LARGE SCALE GENOMIC DNA]</scope>
    <source>
        <strain evidence="9 10">KCTC 42180</strain>
    </source>
</reference>
<dbReference type="InterPro" id="IPR028974">
    <property type="entry name" value="TSP_type-3_rpt"/>
</dbReference>
<dbReference type="Gene3D" id="2.160.20.10">
    <property type="entry name" value="Single-stranded right-handed beta-helix, Pectin lyase-like"/>
    <property type="match status" value="1"/>
</dbReference>
<evidence type="ECO:0000256" key="7">
    <source>
        <dbReference type="SAM" id="MobiDB-lite"/>
    </source>
</evidence>
<dbReference type="EMBL" id="VOOR01000084">
    <property type="protein sequence ID" value="TXB60068.1"/>
    <property type="molecule type" value="Genomic_DNA"/>
</dbReference>
<dbReference type="Pfam" id="PF02494">
    <property type="entry name" value="HYR"/>
    <property type="match status" value="1"/>
</dbReference>
<dbReference type="InterPro" id="IPR059100">
    <property type="entry name" value="TSP3_bac"/>
</dbReference>
<feature type="domain" description="HYR" evidence="8">
    <location>
        <begin position="1632"/>
        <end position="1713"/>
    </location>
</feature>
<dbReference type="Gene3D" id="2.160.20.110">
    <property type="match status" value="1"/>
</dbReference>
<evidence type="ECO:0000256" key="1">
    <source>
        <dbReference type="ARBA" id="ARBA00004613"/>
    </source>
</evidence>
<dbReference type="InterPro" id="IPR013783">
    <property type="entry name" value="Ig-like_fold"/>
</dbReference>
<name>A0A5C6RFF6_9BACT</name>
<dbReference type="PROSITE" id="PS50825">
    <property type="entry name" value="HYR"/>
    <property type="match status" value="1"/>
</dbReference>
<dbReference type="NCBIfam" id="NF041518">
    <property type="entry name" value="choice_anch_Q"/>
    <property type="match status" value="1"/>
</dbReference>
<dbReference type="SUPFAM" id="SSF103647">
    <property type="entry name" value="TSP type-3 repeat"/>
    <property type="match status" value="1"/>
</dbReference>
<keyword evidence="5" id="KW-0677">Repeat</keyword>
<dbReference type="InterPro" id="IPR003410">
    <property type="entry name" value="HYR_dom"/>
</dbReference>
<dbReference type="InterPro" id="IPR033764">
    <property type="entry name" value="Sdr_B"/>
</dbReference>
<protein>
    <recommendedName>
        <fullName evidence="2">Probable pectate lyase C</fullName>
    </recommendedName>
</protein>
<dbReference type="Proteomes" id="UP000321580">
    <property type="component" value="Unassembled WGS sequence"/>
</dbReference>
<dbReference type="Gene3D" id="4.10.1080.10">
    <property type="entry name" value="TSP type-3 repeat"/>
    <property type="match status" value="1"/>
</dbReference>
<dbReference type="PROSITE" id="PS00018">
    <property type="entry name" value="EF_HAND_1"/>
    <property type="match status" value="1"/>
</dbReference>
<dbReference type="PANTHER" id="PTHR24273:SF32">
    <property type="entry name" value="HYALIN"/>
    <property type="match status" value="1"/>
</dbReference>
<dbReference type="Pfam" id="PF17210">
    <property type="entry name" value="SdrD_B"/>
    <property type="match status" value="2"/>
</dbReference>
<evidence type="ECO:0000256" key="5">
    <source>
        <dbReference type="ARBA" id="ARBA00022737"/>
    </source>
</evidence>
<keyword evidence="3" id="KW-0964">Secreted</keyword>
<evidence type="ECO:0000313" key="10">
    <source>
        <dbReference type="Proteomes" id="UP000321580"/>
    </source>
</evidence>
<dbReference type="GO" id="GO:0005509">
    <property type="term" value="F:calcium ion binding"/>
    <property type="evidence" value="ECO:0007669"/>
    <property type="project" value="InterPro"/>
</dbReference>
<sequence length="2683" mass="280210">MHNLMERVGLLTFVLALFWVFQGRAQTPAPGEIELSYDSNVIASGSTTISAGAGTDYGVGFIGNDANLHPSIEYQISNTDNSGIINVSNIYFDGDNSTDFSISGITFPVAIGAGESISFMVAFAPVSALSGPEDLTPVDLDRVAELHVISNDLDESDYAFSIGGMAAGEATVQVGVEIAGETNDDIHGYYTFANIAEELLATYSRTGADGIKTVLGVVDTVFGCGDNRGVGTHPSSDDAILTINPQGVLPDQRWYFFFDDNSVAGYPVRNTTGYAGIGTTLYTGTGTATALLSGVGLDGAYTDYLFFVEPAYEAMMGNTPTTFTNLELLGEYYADTIFLDSRVLISDPDLQVLNAGQGFYNGSTLQIERQGGANADDYFQLEESILFSLRNDSIFTQEYYIGQYDNTGHQMTLNFEGSSQVIVSQRMLNDIVQRITYYNANGVTAPLSFSYVFDDGTSETTGIKTVNPNIEEVFYVDINATGLNNGTSWVNAYNSLQDALARASSGDQVWVAAGEYLPTSGTDREASFRVASGVSIYGSLPSGASALTAQDTAAYPTILSGNIGDPATNTDNVYNVVTFGPVSDFTLLKGLHITGGYADRSDNFFYGNGAGVFNSNFATDSTSGVVLQDLMLYGNTAVLNGGAVYSNGSIWISGCNIFQNEAEDGGAVYNGGIIRISSCDISQNQAADGSGIYNDNAVVAFSGTNCVLRDVKIHHNTAGDDGGGIASKEAISVYDCDISNNEIDGSGGACYFDLDEGTLGDSIRIVRTKLNNNLLTDTEDEGTAVYMNSDCPVPPVVLFAECLVQGNEGEDGTFYFDVDGDNGDIIVFLESCLFSGNTVYDDGAALMGSDDTQFWVYNTTFAGNYADDDGCVIETGSSSKATLYNCISFGNDANDGSDGIIEAAGDIDIFNCYFEHGEDRMSVDGDLSVNTLFTADDFEDAAFEDFTFDAVNDTPTAEGNFALSKISPLVNLGDNGYATNLEKDLGGNARLQEGTVDLGAYESSPLFFTGLGTAVSPYQIKDWEHLHNVRFRMDAHFILINDLDKNSSGYQEYVADTGWLPIGTMDGDVLNGTGTVTGFTGHFDGQGYSINNLQIDNGLSYGNGLFFALGAFEGANLMKADEEDFFPSVIVDPSFLDSLQSLGGAMVHNLKLDSATVGSSIMFSGDNLPLFPNGILAGFVHNSQIDSISASGTIRMGGGVVGAVLESQATNTQLSFLTTHIENELLGAGIAGCLGINTLVTDSRAHIQSSDQGLPVGISLLNAGAVSRCFATVTSTLATPSPPFLPSGISWLLSGKIEESAAQVNFSFGAGLAAFSLSGQINNAYVTGNIAQGAGVVYQNSGLVGNTYVAIETDSVAGLFGINSGMVSNSFWDAELSGLSESAAGEGKTTCEMKAADLFTAAGWDFEGETNNGNEEIWRIVDSASTVSYPYLSALTYDAIGAVPEVNPIPGLDTLLPTAVCMDITAYLDASGEASIMPGDIGAGSMISCDTLTLSLSQTAFSCDEQGENTVVLTTTDSANNTDTCSAIVTVLDTIAPVASCTDLTVYLDNAGEGTISPAQADGGSTDNCGSVSLSLSDSTFTCDDLSLNTEAILGSGAGFRSPQSASSVSVVLIATDGSDNIDSCMLTVTVLDTISPVMACTDVPVLLDEMGAASIDVSDVDTGTTDNCGTPMLQLSQTSFSCSDIGEVSVSLTATDGSGNSNSCEVMVTVSGPDTDCDGDGLTNAEEDELGTDSFAADTDGDGVIDGTEVSDMTSPTDACSFVLGSQSVAQATDWNMSDCDGDGLSNAEEADTYSTNPLEADTDGDGVTDGSEVADSSSPLEICDYVYSSVTLPKGEAWANEDCDGDGLSNEVEGDEATDTDGDLVPDCFDLDSDNDGLLDATEQGTGQGNDNTAFLAMIAADIDGDSILNFRDVDSDGDGCFDAVEASDDLTPADLDSEGRIPGGVDENGVPLTAGMEGFAAAEAWSSNEIAGEFCGSDIGGYVWLDNDRNGLFLQQEASLPGTSSMPSSEEVLPGVQVRLYGTDLNGNPVDEVQTADADGYYLFELVLAGDYCMEVSFEGLDNAEDYVLTIPNVEFNTIDSLDSDYSLEGELCFTLEAGASSVYDLNAGVFLDADGDFIPDVNDPDIGGEMLDPQGFIYCENTGEIISGATIEVTGPGNVTVIADGSTGFYQWFVDASGVYTMTLNTPSGYGISTDCTDSGQLDPEPGITIVGSSEEAMSGFMEDASCGANPFYMEFVLSPGDLVLNNNLPLVCAEIGDRAWKDFDRDGLQSPGEPGLGYTEVRLLDCAGNGVDTVVSDIEGRFLFTGLPAGGYVLDYEGRAEWGGSLPNLWSYAGYQAGAAELDSDITASGSTECVTLGVGEKDYTVDGGYEVPYTYSCNCDGSITLEWSPVSGEAGVTYTVDIEDSAGNPVLDYVNMTETSVTIAHGTLQNGEEYRLAVTENISTSNVVSITGPLYADCNPVPMASVISAAGPACPGGTDGSVSFELEESGCAGRYAVYLEQDGSDILVAADTTLAGSFSVSGLGEGSYSLRVELLDTLSCGYGLGCFPLEVEDFVSLSNQDSEAPALAVSTATGTPAADVSYASPEGECGVQLEWLAEVSDNCTAGGAIALSVSIESDVAGAAPWAMATQTSSGYAVSLYAGIGTNTVVLTATDEAGNSTELSYEITVVDSRAPEIT</sequence>
<dbReference type="InterPro" id="IPR011050">
    <property type="entry name" value="Pectin_lyase_fold/virulence"/>
</dbReference>
<evidence type="ECO:0000256" key="3">
    <source>
        <dbReference type="ARBA" id="ARBA00022525"/>
    </source>
</evidence>
<keyword evidence="4" id="KW-0732">Signal</keyword>
<dbReference type="OrthoDB" id="1491394at2"/>
<dbReference type="InterPro" id="IPR012334">
    <property type="entry name" value="Pectin_lyas_fold"/>
</dbReference>
<comment type="subcellular location">
    <subcellularLocation>
        <location evidence="1">Secreted</location>
    </subcellularLocation>
</comment>